<evidence type="ECO:0000256" key="11">
    <source>
        <dbReference type="ARBA" id="ARBA00022890"/>
    </source>
</evidence>
<dbReference type="GO" id="GO:0019062">
    <property type="term" value="P:virion attachment to host cell"/>
    <property type="evidence" value="ECO:0007669"/>
    <property type="project" value="UniProtKB-KW"/>
</dbReference>
<evidence type="ECO:0000256" key="15">
    <source>
        <dbReference type="SAM" id="MobiDB-lite"/>
    </source>
</evidence>
<reference evidence="16" key="2">
    <citation type="submission" date="2024-02" db="EMBL/GenBank/DDBJ databases">
        <authorList>
            <person name="Hu B."/>
        </authorList>
    </citation>
    <scope>NUCLEOTIDE SEQUENCE</scope>
    <source>
        <strain evidence="16">3A/Kenya/BAT1318/2015</strain>
    </source>
</reference>
<dbReference type="EMBL" id="PP711978">
    <property type="protein sequence ID" value="XBH24069.1"/>
    <property type="molecule type" value="Genomic_DNA"/>
</dbReference>
<dbReference type="Gene3D" id="2.60.175.10">
    <property type="entry name" value="Capsid protein VP1,Polyomavirus"/>
    <property type="match status" value="1"/>
</dbReference>
<keyword evidence="12" id="KW-0426">Late protein</keyword>
<protein>
    <submittedName>
        <fullName evidence="16">VP1 protein</fullName>
    </submittedName>
</protein>
<feature type="region of interest" description="Disordered" evidence="15">
    <location>
        <begin position="141"/>
        <end position="163"/>
    </location>
</feature>
<dbReference type="InterPro" id="IPR011222">
    <property type="entry name" value="dsDNA_vir_gr_I_capsid"/>
</dbReference>
<dbReference type="InterPro" id="IPR000662">
    <property type="entry name" value="Capsid_VP1_Polyomavir"/>
</dbReference>
<evidence type="ECO:0000256" key="9">
    <source>
        <dbReference type="ARBA" id="ARBA00022828"/>
    </source>
</evidence>
<evidence type="ECO:0000256" key="12">
    <source>
        <dbReference type="ARBA" id="ARBA00022921"/>
    </source>
</evidence>
<evidence type="ECO:0000256" key="13">
    <source>
        <dbReference type="ARBA" id="ARBA00023157"/>
    </source>
</evidence>
<dbReference type="GO" id="GO:0075509">
    <property type="term" value="P:endocytosis involved in viral entry into host cell"/>
    <property type="evidence" value="ECO:0007669"/>
    <property type="project" value="UniProtKB-KW"/>
</dbReference>
<dbReference type="SUPFAM" id="SSF88648">
    <property type="entry name" value="Group I dsDNA viruses"/>
    <property type="match status" value="1"/>
</dbReference>
<evidence type="ECO:0000256" key="8">
    <source>
        <dbReference type="ARBA" id="ARBA00022804"/>
    </source>
</evidence>
<accession>A0AAU7E1V2</accession>
<keyword evidence="7" id="KW-1162">Viral penetration into host cytoplasm</keyword>
<feature type="region of interest" description="Disordered" evidence="15">
    <location>
        <begin position="175"/>
        <end position="206"/>
    </location>
</feature>
<keyword evidence="4" id="KW-0167">Capsid protein</keyword>
<dbReference type="Pfam" id="PF00718">
    <property type="entry name" value="Polyoma_coat"/>
    <property type="match status" value="1"/>
</dbReference>
<dbReference type="GO" id="GO:0005198">
    <property type="term" value="F:structural molecule activity"/>
    <property type="evidence" value="ECO:0007669"/>
    <property type="project" value="InterPro"/>
</dbReference>
<comment type="similarity">
    <text evidence="3">Belongs to the polyomaviruses coat protein VP1 family.</text>
</comment>
<evidence type="ECO:0000256" key="14">
    <source>
        <dbReference type="ARBA" id="ARBA00023296"/>
    </source>
</evidence>
<comment type="subcellular location">
    <subcellularLocation>
        <location evidence="1">Host nucleus</location>
    </subcellularLocation>
    <subcellularLocation>
        <location evidence="2">Virion</location>
    </subcellularLocation>
</comment>
<dbReference type="InterPro" id="IPR036931">
    <property type="entry name" value="Polyomavir_VP1_sf"/>
</dbReference>
<evidence type="ECO:0000256" key="5">
    <source>
        <dbReference type="ARBA" id="ARBA00022562"/>
    </source>
</evidence>
<evidence type="ECO:0000256" key="1">
    <source>
        <dbReference type="ARBA" id="ARBA00004147"/>
    </source>
</evidence>
<feature type="compositionally biased region" description="Basic and acidic residues" evidence="15">
    <location>
        <begin position="187"/>
        <end position="206"/>
    </location>
</feature>
<evidence type="ECO:0000313" key="16">
    <source>
        <dbReference type="EMBL" id="XBH24069.1"/>
    </source>
</evidence>
<keyword evidence="5" id="KW-1048">Host nucleus</keyword>
<evidence type="ECO:0000256" key="3">
    <source>
        <dbReference type="ARBA" id="ARBA00006893"/>
    </source>
</evidence>
<keyword evidence="9" id="KW-1145">T=7 icosahedral capsid protein</keyword>
<proteinExistence type="inferred from homology"/>
<keyword evidence="10" id="KW-0946">Virion</keyword>
<keyword evidence="14" id="KW-1160">Virus entry into host cell</keyword>
<keyword evidence="6" id="KW-0945">Host-virus interaction</keyword>
<evidence type="ECO:0000256" key="6">
    <source>
        <dbReference type="ARBA" id="ARBA00022581"/>
    </source>
</evidence>
<sequence>MFGDNNSTTVLLTDENGWGIMCPNQEVFLTSIDFATQQQGSGDFKVFQYPRYFILYFRQRYVKSPVVLADIFQDYALKQVAGYTGETQNIMEVDLETGRREEGPTGMLNSTGVRNAPMNVTGGSGGGAALFSLPKMVLTDKERPPVIQRTPNQAQPRPDIDKYFDYDKWEKVKKYFRNKPEAPPSEGPKEGDEADKDGHEPDVPQK</sequence>
<dbReference type="GO" id="GO:0039620">
    <property type="term" value="C:T=7 icosahedral viral capsid"/>
    <property type="evidence" value="ECO:0007669"/>
    <property type="project" value="UniProtKB-KW"/>
</dbReference>
<name>A0AAU7E1V2_9POLY</name>
<reference evidence="16" key="1">
    <citation type="journal article" date="2024" name="Microbiome">
        <title>Substantial viral diversity in bats and rodents from East Africa: insights into evolution, recombination, and cocirculation.</title>
        <authorList>
            <person name="Wang D."/>
            <person name="Yang X."/>
            <person name="Ren Z."/>
            <person name="Hu B."/>
            <person name="Zhao H."/>
            <person name="Yang K."/>
            <person name="Shi P."/>
            <person name="Zhang Z."/>
            <person name="Feng Q."/>
            <person name="Nawenja C.V."/>
            <person name="Obanda V."/>
            <person name="Robert K."/>
            <person name="Nalikka B."/>
            <person name="Waruhiu C.N."/>
            <person name="Ochola G.O."/>
            <person name="Onyuok S.O."/>
            <person name="Ochieng H."/>
            <person name="Li B."/>
            <person name="Zhu Y."/>
            <person name="Si H."/>
            <person name="Yin J."/>
            <person name="Kristiansen K."/>
            <person name="Jin X."/>
            <person name="Xu X."/>
            <person name="Xiao M."/>
            <person name="Agwanda B."/>
            <person name="Ommeh S."/>
            <person name="Li J."/>
            <person name="Shi Z.L."/>
        </authorList>
    </citation>
    <scope>NUCLEOTIDE SEQUENCE</scope>
    <source>
        <strain evidence="16">3A/Kenya/BAT1318/2015</strain>
    </source>
</reference>
<dbReference type="GO" id="GO:0042025">
    <property type="term" value="C:host cell nucleus"/>
    <property type="evidence" value="ECO:0007669"/>
    <property type="project" value="UniProtKB-SubCell"/>
</dbReference>
<organism evidence="16">
    <name type="scientific">Chaerephon bat polyomavirus</name>
    <dbReference type="NCBI Taxonomy" id="3141916"/>
    <lineage>
        <taxon>Viruses</taxon>
        <taxon>Monodnaviria</taxon>
        <taxon>Shotokuvirae</taxon>
        <taxon>Cossaviricota</taxon>
        <taxon>Papovaviricetes</taxon>
        <taxon>Sepolyvirales</taxon>
        <taxon>Polyomaviridae</taxon>
    </lineage>
</organism>
<evidence type="ECO:0000256" key="7">
    <source>
        <dbReference type="ARBA" id="ARBA00022595"/>
    </source>
</evidence>
<evidence type="ECO:0000256" key="4">
    <source>
        <dbReference type="ARBA" id="ARBA00022561"/>
    </source>
</evidence>
<evidence type="ECO:0000256" key="2">
    <source>
        <dbReference type="ARBA" id="ARBA00004328"/>
    </source>
</evidence>
<keyword evidence="8" id="KW-1161">Viral attachment to host cell</keyword>
<evidence type="ECO:0000256" key="10">
    <source>
        <dbReference type="ARBA" id="ARBA00022844"/>
    </source>
</evidence>
<keyword evidence="13" id="KW-1015">Disulfide bond</keyword>
<keyword evidence="11" id="KW-1164">Virus endocytosis by host</keyword>